<dbReference type="Pfam" id="PF07883">
    <property type="entry name" value="Cupin_2"/>
    <property type="match status" value="1"/>
</dbReference>
<dbReference type="InterPro" id="IPR014710">
    <property type="entry name" value="RmlC-like_jellyroll"/>
</dbReference>
<evidence type="ECO:0000313" key="2">
    <source>
        <dbReference type="EMBL" id="MTU43033.1"/>
    </source>
</evidence>
<feature type="domain" description="Cupin type-2" evidence="1">
    <location>
        <begin position="42"/>
        <end position="105"/>
    </location>
</feature>
<dbReference type="InterPro" id="IPR013096">
    <property type="entry name" value="Cupin_2"/>
</dbReference>
<dbReference type="PANTHER" id="PTHR43698">
    <property type="entry name" value="RIBD C-TERMINAL DOMAIN CONTAINING PROTEIN"/>
    <property type="match status" value="1"/>
</dbReference>
<dbReference type="Proteomes" id="UP000462362">
    <property type="component" value="Unassembled WGS sequence"/>
</dbReference>
<gene>
    <name evidence="2" type="ORF">GMD42_05245</name>
</gene>
<dbReference type="InterPro" id="IPR011051">
    <property type="entry name" value="RmlC_Cupin_sf"/>
</dbReference>
<dbReference type="Gene3D" id="2.60.120.10">
    <property type="entry name" value="Jelly Rolls"/>
    <property type="match status" value="1"/>
</dbReference>
<dbReference type="RefSeq" id="WP_008864186.1">
    <property type="nucleotide sequence ID" value="NZ_CAKVUT010000138.1"/>
</dbReference>
<comment type="caution">
    <text evidence="2">The sequence shown here is derived from an EMBL/GenBank/DDBJ whole genome shotgun (WGS) entry which is preliminary data.</text>
</comment>
<evidence type="ECO:0000313" key="3">
    <source>
        <dbReference type="Proteomes" id="UP000462362"/>
    </source>
</evidence>
<sequence>MKEVPKLSDFPVGKPNDAYAKYFIGQSWLAPLTTEQVPTYNVTFEPRCRNNWHIHHAQKGGGQMLICVYGRGWVQLEGEPAHELKGGEVFNIPPNVKHWHGAAKDSWFQHLSLEVPGEGTSNEWLEPVTDEVYDKLP</sequence>
<evidence type="ECO:0000259" key="1">
    <source>
        <dbReference type="Pfam" id="PF07883"/>
    </source>
</evidence>
<reference evidence="2 3" key="1">
    <citation type="journal article" date="2019" name="Nat. Med.">
        <title>A library of human gut bacterial isolates paired with longitudinal multiomics data enables mechanistic microbiome research.</title>
        <authorList>
            <person name="Poyet M."/>
            <person name="Groussin M."/>
            <person name="Gibbons S.M."/>
            <person name="Avila-Pacheco J."/>
            <person name="Jiang X."/>
            <person name="Kearney S.M."/>
            <person name="Perrotta A.R."/>
            <person name="Berdy B."/>
            <person name="Zhao S."/>
            <person name="Lieberman T.D."/>
            <person name="Swanson P.K."/>
            <person name="Smith M."/>
            <person name="Roesemann S."/>
            <person name="Alexander J.E."/>
            <person name="Rich S.A."/>
            <person name="Livny J."/>
            <person name="Vlamakis H."/>
            <person name="Clish C."/>
            <person name="Bullock K."/>
            <person name="Deik A."/>
            <person name="Scott J."/>
            <person name="Pierce K.A."/>
            <person name="Xavier R.J."/>
            <person name="Alm E.J."/>
        </authorList>
    </citation>
    <scope>NUCLEOTIDE SEQUENCE [LARGE SCALE GENOMIC DNA]</scope>
    <source>
        <strain evidence="2 3">BIOML-A2</strain>
    </source>
</reference>
<protein>
    <submittedName>
        <fullName evidence="2">Cupin domain-containing protein</fullName>
    </submittedName>
</protein>
<accession>A0A6I3S084</accession>
<dbReference type="AlphaFoldDB" id="A0A6I3S084"/>
<dbReference type="CDD" id="cd02233">
    <property type="entry name" value="cupin_HNL-like"/>
    <property type="match status" value="1"/>
</dbReference>
<organism evidence="2 3">
    <name type="scientific">Parasutterella excrementihominis</name>
    <dbReference type="NCBI Taxonomy" id="487175"/>
    <lineage>
        <taxon>Bacteria</taxon>
        <taxon>Pseudomonadati</taxon>
        <taxon>Pseudomonadota</taxon>
        <taxon>Betaproteobacteria</taxon>
        <taxon>Burkholderiales</taxon>
        <taxon>Sutterellaceae</taxon>
        <taxon>Parasutterella</taxon>
    </lineage>
</organism>
<name>A0A6I3S084_9BURK</name>
<dbReference type="EMBL" id="WNCL01000011">
    <property type="protein sequence ID" value="MTU43033.1"/>
    <property type="molecule type" value="Genomic_DNA"/>
</dbReference>
<dbReference type="SUPFAM" id="SSF51182">
    <property type="entry name" value="RmlC-like cupins"/>
    <property type="match status" value="1"/>
</dbReference>
<proteinExistence type="predicted"/>
<dbReference type="InterPro" id="IPR047263">
    <property type="entry name" value="HNL-like_cupin"/>
</dbReference>
<dbReference type="PANTHER" id="PTHR43698:SF1">
    <property type="entry name" value="BLL4564 PROTEIN"/>
    <property type="match status" value="1"/>
</dbReference>
<dbReference type="GeneID" id="43348786"/>